<dbReference type="PANTHER" id="PTHR28082:SF1">
    <property type="entry name" value="HELPER OF TIM PROTEIN 13"/>
    <property type="match status" value="1"/>
</dbReference>
<keyword evidence="1" id="KW-0479">Metal-binding</keyword>
<sequence length="112" mass="12672">MREEAQGHLVCHGTGVNERTQCAHYHSDRDIIAIKFKCCDAFYACIECHNEAVNHAPVVWPKSEFSHEAIYCGNCKSTLTIAEYLACDNTCPKCQAAFNPGCANHYHLYFER</sequence>
<dbReference type="SUPFAM" id="SSF161219">
    <property type="entry name" value="CHY zinc finger-like"/>
    <property type="match status" value="1"/>
</dbReference>
<keyword evidence="2" id="KW-0863">Zinc-finger</keyword>
<dbReference type="Proteomes" id="UP000597617">
    <property type="component" value="Unassembled WGS sequence"/>
</dbReference>
<dbReference type="EMBL" id="JADQDQ010000016">
    <property type="protein sequence ID" value="MBF9239685.1"/>
    <property type="molecule type" value="Genomic_DNA"/>
</dbReference>
<comment type="caution">
    <text evidence="5">The sequence shown here is derived from an EMBL/GenBank/DDBJ whole genome shotgun (WGS) entry which is preliminary data.</text>
</comment>
<evidence type="ECO:0000313" key="6">
    <source>
        <dbReference type="Proteomes" id="UP000597617"/>
    </source>
</evidence>
<reference evidence="5 6" key="1">
    <citation type="submission" date="2020-11" db="EMBL/GenBank/DDBJ databases">
        <authorList>
            <person name="Kim M.K."/>
        </authorList>
    </citation>
    <scope>NUCLEOTIDE SEQUENCE [LARGE SCALE GENOMIC DNA]</scope>
    <source>
        <strain evidence="5 6">BT683</strain>
    </source>
</reference>
<gene>
    <name evidence="5" type="ORF">I2I05_19990</name>
</gene>
<dbReference type="RefSeq" id="WP_196284036.1">
    <property type="nucleotide sequence ID" value="NZ_JADQDQ010000016.1"/>
</dbReference>
<accession>A0ABS0IMT4</accession>
<dbReference type="InterPro" id="IPR037274">
    <property type="entry name" value="Znf_CHY_sf"/>
</dbReference>
<dbReference type="Pfam" id="PF05495">
    <property type="entry name" value="zf-CHY"/>
    <property type="match status" value="1"/>
</dbReference>
<evidence type="ECO:0000256" key="2">
    <source>
        <dbReference type="ARBA" id="ARBA00022771"/>
    </source>
</evidence>
<dbReference type="PANTHER" id="PTHR28082">
    <property type="entry name" value="ZINC FINGER PROTEIN"/>
    <property type="match status" value="1"/>
</dbReference>
<dbReference type="InterPro" id="IPR008913">
    <property type="entry name" value="Znf_CHY"/>
</dbReference>
<dbReference type="PIRSF" id="PIRSF017292">
    <property type="entry name" value="UCP017292_Znf_CHY"/>
    <property type="match status" value="1"/>
</dbReference>
<evidence type="ECO:0000256" key="3">
    <source>
        <dbReference type="ARBA" id="ARBA00022833"/>
    </source>
</evidence>
<evidence type="ECO:0000256" key="1">
    <source>
        <dbReference type="ARBA" id="ARBA00022723"/>
    </source>
</evidence>
<dbReference type="InterPro" id="IPR052604">
    <property type="entry name" value="Mito_Tim_assembly_helper"/>
</dbReference>
<evidence type="ECO:0000313" key="5">
    <source>
        <dbReference type="EMBL" id="MBF9239685.1"/>
    </source>
</evidence>
<keyword evidence="6" id="KW-1185">Reference proteome</keyword>
<keyword evidence="3" id="KW-0862">Zinc</keyword>
<protein>
    <recommendedName>
        <fullName evidence="4">CHY-type domain-containing protein</fullName>
    </recommendedName>
</protein>
<proteinExistence type="predicted"/>
<feature type="domain" description="CHY-type" evidence="4">
    <location>
        <begin position="15"/>
        <end position="96"/>
    </location>
</feature>
<name>A0ABS0IMT4_9BACT</name>
<dbReference type="PROSITE" id="PS51266">
    <property type="entry name" value="ZF_CHY"/>
    <property type="match status" value="1"/>
</dbReference>
<dbReference type="InterPro" id="IPR016694">
    <property type="entry name" value="UCP017292"/>
</dbReference>
<evidence type="ECO:0000259" key="4">
    <source>
        <dbReference type="PROSITE" id="PS51266"/>
    </source>
</evidence>
<organism evidence="5 6">
    <name type="scientific">Hymenobacter jeongseonensis</name>
    <dbReference type="NCBI Taxonomy" id="2791027"/>
    <lineage>
        <taxon>Bacteria</taxon>
        <taxon>Pseudomonadati</taxon>
        <taxon>Bacteroidota</taxon>
        <taxon>Cytophagia</taxon>
        <taxon>Cytophagales</taxon>
        <taxon>Hymenobacteraceae</taxon>
        <taxon>Hymenobacter</taxon>
    </lineage>
</organism>